<sequence>MERESETSAGPQRVAVIIACQDVRKYISSTVRACRAIPSVDLIVVVDDGSTDDTSQVARAAGAVVVRHSVSRGRASALETGVKVAAMRDRTDWPARNLLFLSPDLGDSAVEANALVEAVNSGLADCAVGVVPVEDGTRRGATWVMAGNGIRQSTGWDVSGPLSLQRCLTREVINEVMPFSNGWGADVGMTIDLLIAGFSIVEIPCAFHHLDEHRVEPNSHKRAQYWDIWWAIKARRLRRRRVPLVLRIPSWDQEVGRPYAIRGRTLSASRPDEGGDQPEEESTGA</sequence>
<dbReference type="Pfam" id="PF00535">
    <property type="entry name" value="Glycos_transf_2"/>
    <property type="match status" value="1"/>
</dbReference>
<comment type="cofactor">
    <cofactor evidence="2">
        <name>Mg(2+)</name>
        <dbReference type="ChEBI" id="CHEBI:18420"/>
    </cofactor>
</comment>
<dbReference type="PANTHER" id="PTHR48090">
    <property type="entry name" value="UNDECAPRENYL-PHOSPHATE 4-DEOXY-4-FORMAMIDO-L-ARABINOSE TRANSFERASE-RELATED"/>
    <property type="match status" value="1"/>
</dbReference>
<dbReference type="EMBL" id="CP138335">
    <property type="protein sequence ID" value="XBW08090.1"/>
    <property type="molecule type" value="Genomic_DNA"/>
</dbReference>
<evidence type="ECO:0000313" key="13">
    <source>
        <dbReference type="EMBL" id="XBW08090.1"/>
    </source>
</evidence>
<keyword evidence="4 13" id="KW-0328">Glycosyltransferase</keyword>
<evidence type="ECO:0000256" key="4">
    <source>
        <dbReference type="ARBA" id="ARBA00022676"/>
    </source>
</evidence>
<evidence type="ECO:0000256" key="6">
    <source>
        <dbReference type="ARBA" id="ARBA00022842"/>
    </source>
</evidence>
<protein>
    <recommendedName>
        <fullName evidence="8">Glucosyl-3-phosphoglycerate synthase</fullName>
        <ecNumber evidence="7">2.4.1.266</ecNumber>
    </recommendedName>
</protein>
<dbReference type="SUPFAM" id="SSF53448">
    <property type="entry name" value="Nucleotide-diphospho-sugar transferases"/>
    <property type="match status" value="1"/>
</dbReference>
<dbReference type="EC" id="2.4.1.266" evidence="7"/>
<comment type="catalytic activity">
    <reaction evidence="10">
        <text>an NDP-alpha-D-glucose + (2R)-3-phosphoglycerate = (2R)-2-O-(alpha-D-glucopyranosyl)-3-phospho-glycerate + a ribonucleoside 5'-diphosphate + H(+)</text>
        <dbReference type="Rhea" id="RHEA:47244"/>
        <dbReference type="ChEBI" id="CHEBI:15378"/>
        <dbReference type="ChEBI" id="CHEBI:57930"/>
        <dbReference type="ChEBI" id="CHEBI:58272"/>
        <dbReference type="ChEBI" id="CHEBI:62600"/>
        <dbReference type="ChEBI" id="CHEBI:76533"/>
        <dbReference type="EC" id="2.4.1.266"/>
    </reaction>
    <physiologicalReaction direction="left-to-right" evidence="10">
        <dbReference type="Rhea" id="RHEA:47245"/>
    </physiologicalReaction>
</comment>
<gene>
    <name evidence="13" type="ORF">SAC06_00590</name>
</gene>
<dbReference type="PANTHER" id="PTHR48090:SF10">
    <property type="entry name" value="GLUCOSYL-3-PHOSPHOGLYCERATE SYNTHASE"/>
    <property type="match status" value="1"/>
</dbReference>
<feature type="compositionally biased region" description="Acidic residues" evidence="11">
    <location>
        <begin position="274"/>
        <end position="285"/>
    </location>
</feature>
<comment type="catalytic activity">
    <reaction evidence="9">
        <text>(2R)-3-phosphoglycerate + UDP-alpha-D-glucose = (2R)-2-O-(alpha-D-glucopyranosyl)-3-phospho-glycerate + UDP + H(+)</text>
        <dbReference type="Rhea" id="RHEA:31319"/>
        <dbReference type="ChEBI" id="CHEBI:15378"/>
        <dbReference type="ChEBI" id="CHEBI:58223"/>
        <dbReference type="ChEBI" id="CHEBI:58272"/>
        <dbReference type="ChEBI" id="CHEBI:58885"/>
        <dbReference type="ChEBI" id="CHEBI:62600"/>
        <dbReference type="EC" id="2.4.1.266"/>
    </reaction>
    <physiologicalReaction direction="left-to-right" evidence="9">
        <dbReference type="Rhea" id="RHEA:31320"/>
    </physiologicalReaction>
</comment>
<dbReference type="Gene3D" id="3.90.550.10">
    <property type="entry name" value="Spore Coat Polysaccharide Biosynthesis Protein SpsA, Chain A"/>
    <property type="match status" value="1"/>
</dbReference>
<organism evidence="13">
    <name type="scientific">Scrofimicrobium appendicitidis</name>
    <dbReference type="NCBI Taxonomy" id="3079930"/>
    <lineage>
        <taxon>Bacteria</taxon>
        <taxon>Bacillati</taxon>
        <taxon>Actinomycetota</taxon>
        <taxon>Actinomycetes</taxon>
        <taxon>Actinomycetales</taxon>
        <taxon>Actinomycetaceae</taxon>
        <taxon>Scrofimicrobium</taxon>
    </lineage>
</organism>
<evidence type="ECO:0000259" key="12">
    <source>
        <dbReference type="Pfam" id="PF00535"/>
    </source>
</evidence>
<evidence type="ECO:0000256" key="1">
    <source>
        <dbReference type="ARBA" id="ARBA00001936"/>
    </source>
</evidence>
<dbReference type="GO" id="GO:0016757">
    <property type="term" value="F:glycosyltransferase activity"/>
    <property type="evidence" value="ECO:0007669"/>
    <property type="project" value="UniProtKB-KW"/>
</dbReference>
<keyword evidence="5 13" id="KW-0808">Transferase</keyword>
<comment type="similarity">
    <text evidence="3">Belongs to the glycosyltransferase 2 family.</text>
</comment>
<comment type="cofactor">
    <cofactor evidence="1">
        <name>Mn(2+)</name>
        <dbReference type="ChEBI" id="CHEBI:29035"/>
    </cofactor>
</comment>
<dbReference type="InterPro" id="IPR001173">
    <property type="entry name" value="Glyco_trans_2-like"/>
</dbReference>
<evidence type="ECO:0000256" key="5">
    <source>
        <dbReference type="ARBA" id="ARBA00022679"/>
    </source>
</evidence>
<dbReference type="InterPro" id="IPR029044">
    <property type="entry name" value="Nucleotide-diphossugar_trans"/>
</dbReference>
<proteinExistence type="inferred from homology"/>
<dbReference type="RefSeq" id="WP_350258290.1">
    <property type="nucleotide sequence ID" value="NZ_CP138335.1"/>
</dbReference>
<dbReference type="AlphaFoldDB" id="A0AAU7V725"/>
<name>A0AAU7V725_9ACTO</name>
<reference evidence="13" key="1">
    <citation type="submission" date="2023-11" db="EMBL/GenBank/DDBJ databases">
        <title>Scrofimicrobium hongkongense sp. nov., isolated from a patient with peritonitis.</title>
        <authorList>
            <person name="Lao H.Y."/>
            <person name="Wong A.Y.P."/>
            <person name="Ng T.L."/>
            <person name="Wong R.Y.L."/>
            <person name="Yau M.C.Y."/>
            <person name="Lam J.Y.W."/>
            <person name="Siu G.K.H."/>
        </authorList>
    </citation>
    <scope>NUCLEOTIDE SEQUENCE</scope>
    <source>
        <strain evidence="13">R131</strain>
    </source>
</reference>
<evidence type="ECO:0000256" key="11">
    <source>
        <dbReference type="SAM" id="MobiDB-lite"/>
    </source>
</evidence>
<evidence type="ECO:0000256" key="3">
    <source>
        <dbReference type="ARBA" id="ARBA00006739"/>
    </source>
</evidence>
<feature type="domain" description="Glycosyltransferase 2-like" evidence="12">
    <location>
        <begin position="16"/>
        <end position="143"/>
    </location>
</feature>
<evidence type="ECO:0000256" key="8">
    <source>
        <dbReference type="ARBA" id="ARBA00040894"/>
    </source>
</evidence>
<evidence type="ECO:0000256" key="2">
    <source>
        <dbReference type="ARBA" id="ARBA00001946"/>
    </source>
</evidence>
<evidence type="ECO:0000256" key="7">
    <source>
        <dbReference type="ARBA" id="ARBA00039022"/>
    </source>
</evidence>
<accession>A0AAU7V725</accession>
<dbReference type="KEGG" id="sapp:SAC06_00590"/>
<feature type="region of interest" description="Disordered" evidence="11">
    <location>
        <begin position="262"/>
        <end position="285"/>
    </location>
</feature>
<dbReference type="InterPro" id="IPR050256">
    <property type="entry name" value="Glycosyltransferase_2"/>
</dbReference>
<evidence type="ECO:0000256" key="10">
    <source>
        <dbReference type="ARBA" id="ARBA00048997"/>
    </source>
</evidence>
<evidence type="ECO:0000256" key="9">
    <source>
        <dbReference type="ARBA" id="ARBA00048689"/>
    </source>
</evidence>
<keyword evidence="6" id="KW-0460">Magnesium</keyword>